<feature type="compositionally biased region" description="Basic and acidic residues" evidence="1">
    <location>
        <begin position="458"/>
        <end position="475"/>
    </location>
</feature>
<dbReference type="InterPro" id="IPR001584">
    <property type="entry name" value="Integrase_cat-core"/>
</dbReference>
<evidence type="ECO:0000313" key="3">
    <source>
        <dbReference type="EMBL" id="CAK9103667.1"/>
    </source>
</evidence>
<feature type="region of interest" description="Disordered" evidence="1">
    <location>
        <begin position="2033"/>
        <end position="2052"/>
    </location>
</feature>
<feature type="region of interest" description="Disordered" evidence="1">
    <location>
        <begin position="986"/>
        <end position="1017"/>
    </location>
</feature>
<dbReference type="PROSITE" id="PS50994">
    <property type="entry name" value="INTEGRASE"/>
    <property type="match status" value="1"/>
</dbReference>
<dbReference type="SUPFAM" id="SSF53098">
    <property type="entry name" value="Ribonuclease H-like"/>
    <property type="match status" value="1"/>
</dbReference>
<feature type="region of interest" description="Disordered" evidence="1">
    <location>
        <begin position="924"/>
        <end position="954"/>
    </location>
</feature>
<dbReference type="Gene3D" id="3.30.420.10">
    <property type="entry name" value="Ribonuclease H-like superfamily/Ribonuclease H"/>
    <property type="match status" value="1"/>
</dbReference>
<dbReference type="Proteomes" id="UP001642484">
    <property type="component" value="Unassembled WGS sequence"/>
</dbReference>
<dbReference type="Pfam" id="PF07727">
    <property type="entry name" value="RVT_2"/>
    <property type="match status" value="1"/>
</dbReference>
<dbReference type="InterPro" id="IPR013103">
    <property type="entry name" value="RVT_2"/>
</dbReference>
<feature type="compositionally biased region" description="Polar residues" evidence="1">
    <location>
        <begin position="384"/>
        <end position="394"/>
    </location>
</feature>
<evidence type="ECO:0000256" key="1">
    <source>
        <dbReference type="SAM" id="MobiDB-lite"/>
    </source>
</evidence>
<name>A0ABP0RSW2_9DINO</name>
<dbReference type="EMBL" id="CAXAMN010026517">
    <property type="protein sequence ID" value="CAK9103667.1"/>
    <property type="molecule type" value="Genomic_DNA"/>
</dbReference>
<evidence type="ECO:0000313" key="4">
    <source>
        <dbReference type="Proteomes" id="UP001642484"/>
    </source>
</evidence>
<dbReference type="InterPro" id="IPR036397">
    <property type="entry name" value="RNaseH_sf"/>
</dbReference>
<evidence type="ECO:0000259" key="2">
    <source>
        <dbReference type="PROSITE" id="PS50994"/>
    </source>
</evidence>
<feature type="compositionally biased region" description="Low complexity" evidence="1">
    <location>
        <begin position="1965"/>
        <end position="1974"/>
    </location>
</feature>
<reference evidence="3 4" key="1">
    <citation type="submission" date="2024-02" db="EMBL/GenBank/DDBJ databases">
        <authorList>
            <person name="Chen Y."/>
            <person name="Shah S."/>
            <person name="Dougan E. K."/>
            <person name="Thang M."/>
            <person name="Chan C."/>
        </authorList>
    </citation>
    <scope>NUCLEOTIDE SEQUENCE [LARGE SCALE GENOMIC DNA]</scope>
</reference>
<feature type="compositionally biased region" description="Polar residues" evidence="1">
    <location>
        <begin position="925"/>
        <end position="954"/>
    </location>
</feature>
<organism evidence="3 4">
    <name type="scientific">Durusdinium trenchii</name>
    <dbReference type="NCBI Taxonomy" id="1381693"/>
    <lineage>
        <taxon>Eukaryota</taxon>
        <taxon>Sar</taxon>
        <taxon>Alveolata</taxon>
        <taxon>Dinophyceae</taxon>
        <taxon>Suessiales</taxon>
        <taxon>Symbiodiniaceae</taxon>
        <taxon>Durusdinium</taxon>
    </lineage>
</organism>
<feature type="region of interest" description="Disordered" evidence="1">
    <location>
        <begin position="1855"/>
        <end position="2026"/>
    </location>
</feature>
<feature type="region of interest" description="Disordered" evidence="1">
    <location>
        <begin position="793"/>
        <end position="825"/>
    </location>
</feature>
<feature type="region of interest" description="Disordered" evidence="1">
    <location>
        <begin position="458"/>
        <end position="477"/>
    </location>
</feature>
<dbReference type="InterPro" id="IPR012337">
    <property type="entry name" value="RNaseH-like_sf"/>
</dbReference>
<feature type="region of interest" description="Disordered" evidence="1">
    <location>
        <begin position="383"/>
        <end position="403"/>
    </location>
</feature>
<gene>
    <name evidence="3" type="ORF">CCMP2556_LOCUS48656</name>
</gene>
<proteinExistence type="predicted"/>
<feature type="compositionally biased region" description="Polar residues" evidence="1">
    <location>
        <begin position="1954"/>
        <end position="1964"/>
    </location>
</feature>
<keyword evidence="4" id="KW-1185">Reference proteome</keyword>
<sequence length="2702" mass="302082">MSDPARGTVPDLQVYDDPAWSGSGDAWNGWPGSTWDDSWWAQGHSDGQPLNGVAAEGSSEVMATTQSPGRSARRRHYLLSEHDALESDDGTSGWKLSDYARDYGTASSDGRFTGYTVESPHGEFEWDFIDESDEYQCRDDVHDLSADGPNGTSRLAEPLLLLTRPHGAPPVGEPEIGMGPAGAWDWNASASSWSSGSGGYRGDYGDPPGWPGWAHRRYWVTAIRRWDKTSDLPVPRKAEKVLRSLGWEMQPDFEHVPETVLNTSAYLDVIIEIINNKAGVREDDEKRRAFKSAIVDQHRHREESLSQFAVRRQKEFSNAAAYGVIIPDSFKATMLREGAGLNDQNQQNLTALLQGHDEDPNAVARALARLDVRSDRMAAYVEPHSSTDSFASTVEENDDEEEDSLDEAELMKELEPLDLTEDQVNEVFAVLENKKRKPRTWKENKLFKAEMRKERTSFVKGDDKTPHGRKPDGHFRGRRNALNREQLKKISRCKLCLKKGHWAEDCDMNKANKKSAPPSAFSYSSSQNGPSQSAFSYCTMSLLRESLSEVLATGQKLEAQWNFLTIPSGDAILDIGATQDLIGETALSSMAHHLKHLGLQFVEVHLRKLSAKLPLKRLSSGHRTMQLFQWTKGEHFPLPPDLMKKYQLEDGCFDLSNPSAYMKGSHSQHYMSEARPFLWAIDLLPHPNSKLFLPLMSYGSRRNPQEQQLEERWTALMNSLLGKVESNRQAYKRLVAAELKTKSTLSNRKKYVEAENQAPGRCLHPENQVASRANQYASWTACLQCGARLSYASKKGRGTSSTSPKAKAKGTTAMPPRSTTTSGPVPIPSSLAASASNEATQIVGEAMNILQVQNTQLANALTQINQSLQQLAHGQGQMIMMANTNAAYPAPQTGLYHQTQGQMPSEMQVDMMSDHWSATEVDWSNLPSIPTASPESNLTDTEGENQNPNIESPASPQLQHYLEVHGVGSSSMIFHYDLRGEYVREEADPEQVHAGPEQAHGDHDLQHSGPEQAHGVRALRRPGPEQALGGLRQVPDGDLAAQDRPPWLPTALLGKRLRGASQAPPDEWDVVWCRVLEESSGHLLVNMPTIGTTLPEEAYQDGFITDIWGAPRDFLTRLTLARPDSPILSFDATGHASPAGPFWAFEVPHFDEPAEETLTEMSNQGHQTDLLRCHRNLTWLSQRAVHQGGASLDFVELFSPARVAPLAQKLGLRVDLSQVYDIKGGWDVRKKSNRQLFRKRQHTQKPKMLMASPECRAFTQLRYINQDRTSPEAIRATLAEGLLMWDFSLEAIKEQICQDNYFALEHPEWAASWTLPQSQQLVQRPEVCLIAFDQCMFGLSVVPDGTLSRKGTKMATNNPWLAFELCMAQCRGDHEHRPLIGGLPQQAQEYPRALCMAIARSAKAASMGAPAPSFIADYEPTVGPSWNCSFFGEEEDDEEEAPTRLGEEESGEIEIEKNLPQATASQRRLVQKVHVNTGHPDRTRMLRAFKAAGALPQILRFIKEEFSCEDCNLKQGPDVRRRAQLPRTFAFNKVLCLDFLFVKFKEQRIPILNMVCGGTSYQIAVRAPVTTTHGGTPSSATTWKLFVESWQRYFGMPQLVVCDSGNEFRGLFERGLELAGVLQHVILPECPWQNGRAERHGGWLKNRLDSELHGGRCNLESLEELDEFLAALTSVKNRWLCRGGYTPAQLVFGELPRIPGELLAEDELALHGMHDAHADPLAVDEAAGEYRRRHEIRERARQLAMQQASTDAIRRSVHAATHQQRVWTPGQWVYVFRRAKQNQDLHLRSRWVGPGVVVLANNDTVYVGMRSRLWRCSPEQLRAALPSEILGRDLISDPGLGELLRQVVTGTQAGAVDVSKEGNPSPQEMLGPVQRDERGVNLGPDSRVEECQLPLHQPSETVPVEAPRSPTWVPPGLLPNVTPLRTSSPLPAVPEEAEAEDLPQRVPHPPPGLTPNQSRRQSINEPASEPAAPSTAGEIPTMTRGISDHSGTGSDEISEPPTKQARLDDEEEGTHTRAPGTPVDRLLSRIPREATSSSSVQPPLTPAETLPPEGRVTQQVQEFENLRQQRQDTLADDELELWSGSLFNYSLGDTDLHLDKSGQWNFMAKRNDEISLKDLSREEKTLFDQSDEVEWGAVTQTGAVDVIYGKEAEAARKQYPDRILSSRMVRRKKPQPELHSWKAKSRWCIHGHVDPDTKWLSTYAPTPQGEGLMLFLQTALNLGMTCAFADVKNAFCQSRPLQRERGPLFAEPCEGLRLQPGALIRILVPVYGLDDAPAEWRRTVTSFLTEDLGFKRNLVEPCWFSRYSEQGKCTAQVLVEVDDFIVTALPSHYEALRQAMTKRFHFGKWEKDEAEYAGRHVRVTPEAIYVDQAKYITEQIHPIQLPRGRRGQHSMALNEEEFKALRSLIFKINWVGRESRPEAAGIASLMASRLPQANVGDVAIVNRFVNFLRTTASRPLKLWKFDPFGMCFIAVSDAGGINMQGSDLVDHDGLPMDATQGAWMVLTAEKLPQGKTAVRASPITWRSSRLRRKVFSTFGGETQAMLQGVNEVDWLQVMYRDAVYHDVQLSSWRNCLSPHMLVMRGQCHLGGRQQQCSVTDAKSLFDCLLRENPTGKQDRKSALELAIILKDLQETKSMVRWVPHQKMLVDGLTKLDPLKANDALHQFIRSGWLSLVDVQEELGHRKEDPAFKRRTEAAACRV</sequence>
<feature type="domain" description="Integrase catalytic" evidence="2">
    <location>
        <begin position="1522"/>
        <end position="1695"/>
    </location>
</feature>
<accession>A0ABP0RSW2</accession>
<protein>
    <recommendedName>
        <fullName evidence="2">Integrase catalytic domain-containing protein</fullName>
    </recommendedName>
</protein>
<comment type="caution">
    <text evidence="3">The sequence shown here is derived from an EMBL/GenBank/DDBJ whole genome shotgun (WGS) entry which is preliminary data.</text>
</comment>